<dbReference type="InterPro" id="IPR038592">
    <property type="entry name" value="CheD-like_sf"/>
</dbReference>
<evidence type="ECO:0000313" key="5">
    <source>
        <dbReference type="Proteomes" id="UP001596022"/>
    </source>
</evidence>
<reference evidence="5" key="1">
    <citation type="journal article" date="2019" name="Int. J. Syst. Evol. Microbiol.">
        <title>The Global Catalogue of Microorganisms (GCM) 10K type strain sequencing project: providing services to taxonomists for standard genome sequencing and annotation.</title>
        <authorList>
            <consortium name="The Broad Institute Genomics Platform"/>
            <consortium name="The Broad Institute Genome Sequencing Center for Infectious Disease"/>
            <person name="Wu L."/>
            <person name="Ma J."/>
        </authorList>
    </citation>
    <scope>NUCLEOTIDE SEQUENCE [LARGE SCALE GENOMIC DNA]</scope>
    <source>
        <strain evidence="5">CGMCC 1.16306</strain>
    </source>
</reference>
<accession>A0ABV9GJU0</accession>
<evidence type="ECO:0000256" key="2">
    <source>
        <dbReference type="ARBA" id="ARBA00022801"/>
    </source>
</evidence>
<dbReference type="CDD" id="cd16352">
    <property type="entry name" value="CheD"/>
    <property type="match status" value="1"/>
</dbReference>
<comment type="caution">
    <text evidence="4">The sequence shown here is derived from an EMBL/GenBank/DDBJ whole genome shotgun (WGS) entry which is preliminary data.</text>
</comment>
<dbReference type="EMBL" id="JBHSFW010000001">
    <property type="protein sequence ID" value="MFC4617367.1"/>
    <property type="molecule type" value="Genomic_DNA"/>
</dbReference>
<dbReference type="SUPFAM" id="SSF64438">
    <property type="entry name" value="CNF1/YfiH-like putative cysteine hydrolases"/>
    <property type="match status" value="1"/>
</dbReference>
<name>A0ABV9GJU0_9BACL</name>
<evidence type="ECO:0000256" key="1">
    <source>
        <dbReference type="ARBA" id="ARBA00022500"/>
    </source>
</evidence>
<organism evidence="4 5">
    <name type="scientific">Camelliibacillus cellulosilyticus</name>
    <dbReference type="NCBI Taxonomy" id="2174486"/>
    <lineage>
        <taxon>Bacteria</taxon>
        <taxon>Bacillati</taxon>
        <taxon>Bacillota</taxon>
        <taxon>Bacilli</taxon>
        <taxon>Bacillales</taxon>
        <taxon>Sporolactobacillaceae</taxon>
        <taxon>Camelliibacillus</taxon>
    </lineage>
</organism>
<dbReference type="InterPro" id="IPR005659">
    <property type="entry name" value="Chemorcpt_Glu_NH3ase_CheD"/>
</dbReference>
<dbReference type="PANTHER" id="PTHR35147">
    <property type="entry name" value="CHEMORECEPTOR GLUTAMINE DEAMIDASE CHED-RELATED"/>
    <property type="match status" value="1"/>
</dbReference>
<dbReference type="InterPro" id="IPR011324">
    <property type="entry name" value="Cytotoxic_necrot_fac-like_cat"/>
</dbReference>
<proteinExistence type="inferred from homology"/>
<comment type="catalytic activity">
    <reaction evidence="3">
        <text>L-glutaminyl-[protein] + H2O = L-glutamyl-[protein] + NH4(+)</text>
        <dbReference type="Rhea" id="RHEA:16441"/>
        <dbReference type="Rhea" id="RHEA-COMP:10207"/>
        <dbReference type="Rhea" id="RHEA-COMP:10208"/>
        <dbReference type="ChEBI" id="CHEBI:15377"/>
        <dbReference type="ChEBI" id="CHEBI:28938"/>
        <dbReference type="ChEBI" id="CHEBI:29973"/>
        <dbReference type="ChEBI" id="CHEBI:30011"/>
        <dbReference type="EC" id="3.5.1.44"/>
    </reaction>
</comment>
<keyword evidence="1 3" id="KW-0145">Chemotaxis</keyword>
<dbReference type="PANTHER" id="PTHR35147:SF1">
    <property type="entry name" value="CHEMORECEPTOR GLUTAMINE DEAMIDASE CHED-RELATED"/>
    <property type="match status" value="1"/>
</dbReference>
<evidence type="ECO:0000313" key="4">
    <source>
        <dbReference type="EMBL" id="MFC4617367.1"/>
    </source>
</evidence>
<dbReference type="EC" id="3.5.1.44" evidence="3"/>
<dbReference type="Pfam" id="PF03975">
    <property type="entry name" value="CheD"/>
    <property type="match status" value="1"/>
</dbReference>
<protein>
    <recommendedName>
        <fullName evidence="3">Probable chemoreceptor glutamine deamidase CheD</fullName>
        <ecNumber evidence="3">3.5.1.44</ecNumber>
    </recommendedName>
</protein>
<gene>
    <name evidence="3" type="primary">cheD</name>
    <name evidence="4" type="ORF">ACFO4N_01330</name>
</gene>
<dbReference type="Proteomes" id="UP001596022">
    <property type="component" value="Unassembled WGS sequence"/>
</dbReference>
<comment type="function">
    <text evidence="3">Probably deamidates glutamine residues to glutamate on methyl-accepting chemotaxis receptors (MCPs), playing an important role in chemotaxis.</text>
</comment>
<comment type="similarity">
    <text evidence="3">Belongs to the CheD family.</text>
</comment>
<keyword evidence="5" id="KW-1185">Reference proteome</keyword>
<dbReference type="RefSeq" id="WP_376844414.1">
    <property type="nucleotide sequence ID" value="NZ_JBHSFW010000001.1"/>
</dbReference>
<sequence length="161" mass="17736">MDKIIRVGIADWKLARRPEALRTSGLGSCVAVVIYDSSTGLAAMAHIMLPNHELTKQANFSFAKFADTAIPALVDILLKKGAYIGRLKAKIAGGAEMFRSRKGFTSGIGKRNVAVAKEYLKQYKIPIISEDTGGDYGRTIEFFTETDMMCVRSIKRGERMI</sequence>
<evidence type="ECO:0000256" key="3">
    <source>
        <dbReference type="HAMAP-Rule" id="MF_01440"/>
    </source>
</evidence>
<dbReference type="HAMAP" id="MF_01440">
    <property type="entry name" value="CheD"/>
    <property type="match status" value="1"/>
</dbReference>
<keyword evidence="2 3" id="KW-0378">Hydrolase</keyword>
<dbReference type="Gene3D" id="3.30.1330.200">
    <property type="match status" value="1"/>
</dbReference>